<dbReference type="GO" id="GO:0006139">
    <property type="term" value="P:nucleobase-containing compound metabolic process"/>
    <property type="evidence" value="ECO:0007669"/>
    <property type="project" value="InterPro"/>
</dbReference>
<dbReference type="InterPro" id="IPR012337">
    <property type="entry name" value="RNaseH-like_sf"/>
</dbReference>
<dbReference type="InterPro" id="IPR002562">
    <property type="entry name" value="3'-5'_exonuclease_dom"/>
</dbReference>
<organism evidence="2 3">
    <name type="scientific">Strongyloides venezuelensis</name>
    <name type="common">Threadworm</name>
    <dbReference type="NCBI Taxonomy" id="75913"/>
    <lineage>
        <taxon>Eukaryota</taxon>
        <taxon>Metazoa</taxon>
        <taxon>Ecdysozoa</taxon>
        <taxon>Nematoda</taxon>
        <taxon>Chromadorea</taxon>
        <taxon>Rhabditida</taxon>
        <taxon>Tylenchina</taxon>
        <taxon>Panagrolaimomorpha</taxon>
        <taxon>Strongyloidoidea</taxon>
        <taxon>Strongyloididae</taxon>
        <taxon>Strongyloides</taxon>
    </lineage>
</organism>
<sequence>MSLGINIFKKNVRNRVIQLCRQQHSDIKFPLQRGFNWLRYTIKMRYVENKVDSYFLNDVAYRVICQHPSLKCFYEHSLKKVEDLEEAKRWKSIHIGSDKYPRFFPFEDNPNDDLYVGKSDYLSMPRTTSVKICLKDDEIQKVAATIKCANESGFNVVGFDCEWPPYFDSKYISLIQIALDNQCFLVDASYGNKKLIGELLDELFSAKNLIKLGKSPIDDVNKLLDAYPDVKALREPKNVLCLSKLIITFNNPSGYNCSGNIDSVLPHWKMFFNKFNHKNVSSISTLCNSDLTSDFGKIVKGNEFSKEKSTEKQQLIKEFKYVMENAGLSRLSKLVLGKELDKSEQISIWDRRPLRTSQIRYAALDAEVSRMIYFKLEEWCKQLNIDIKEITIKSISVKDKKKSKN</sequence>
<dbReference type="GO" id="GO:0003676">
    <property type="term" value="F:nucleic acid binding"/>
    <property type="evidence" value="ECO:0007669"/>
    <property type="project" value="InterPro"/>
</dbReference>
<keyword evidence="2" id="KW-1185">Reference proteome</keyword>
<accession>A0A0K0FMZ1</accession>
<protein>
    <submittedName>
        <fullName evidence="3">3'-5' exonuclease domain-containing protein</fullName>
    </submittedName>
</protein>
<dbReference type="Pfam" id="PF01612">
    <property type="entry name" value="DNA_pol_A_exo1"/>
    <property type="match status" value="1"/>
</dbReference>
<dbReference type="InterPro" id="IPR052408">
    <property type="entry name" value="Exonuclease_MUT-7-like"/>
</dbReference>
<name>A0A0K0FMZ1_STRVS</name>
<reference evidence="3" key="2">
    <citation type="submission" date="2015-08" db="UniProtKB">
        <authorList>
            <consortium name="WormBaseParasite"/>
        </authorList>
    </citation>
    <scope>IDENTIFICATION</scope>
</reference>
<dbReference type="WBParaSite" id="SVE_1037000.1">
    <property type="protein sequence ID" value="SVE_1037000.1"/>
    <property type="gene ID" value="SVE_1037000"/>
</dbReference>
<evidence type="ECO:0000313" key="3">
    <source>
        <dbReference type="WBParaSite" id="SVE_1037000.1"/>
    </source>
</evidence>
<evidence type="ECO:0000259" key="1">
    <source>
        <dbReference type="Pfam" id="PF01612"/>
    </source>
</evidence>
<reference evidence="2" key="1">
    <citation type="submission" date="2014-07" db="EMBL/GenBank/DDBJ databases">
        <authorList>
            <person name="Martin A.A"/>
            <person name="De Silva N."/>
        </authorList>
    </citation>
    <scope>NUCLEOTIDE SEQUENCE</scope>
</reference>
<dbReference type="PANTHER" id="PTHR47765:SF3">
    <property type="entry name" value="3'-5' EXONUCLEASE DOMAIN-CONTAINING PROTEIN"/>
    <property type="match status" value="1"/>
</dbReference>
<dbReference type="SUPFAM" id="SSF53098">
    <property type="entry name" value="Ribonuclease H-like"/>
    <property type="match status" value="1"/>
</dbReference>
<dbReference type="STRING" id="75913.A0A0K0FMZ1"/>
<dbReference type="PANTHER" id="PTHR47765">
    <property type="entry name" value="3'-5' EXONUCLEASE DOMAIN-CONTAINING PROTEIN"/>
    <property type="match status" value="1"/>
</dbReference>
<dbReference type="AlphaFoldDB" id="A0A0K0FMZ1"/>
<dbReference type="InterPro" id="IPR036397">
    <property type="entry name" value="RNaseH_sf"/>
</dbReference>
<dbReference type="Proteomes" id="UP000035680">
    <property type="component" value="Unassembled WGS sequence"/>
</dbReference>
<evidence type="ECO:0000313" key="2">
    <source>
        <dbReference type="Proteomes" id="UP000035680"/>
    </source>
</evidence>
<proteinExistence type="predicted"/>
<feature type="domain" description="3'-5' exonuclease" evidence="1">
    <location>
        <begin position="323"/>
        <end position="378"/>
    </location>
</feature>
<dbReference type="Gene3D" id="3.30.420.10">
    <property type="entry name" value="Ribonuclease H-like superfamily/Ribonuclease H"/>
    <property type="match status" value="1"/>
</dbReference>
<dbReference type="GO" id="GO:0008408">
    <property type="term" value="F:3'-5' exonuclease activity"/>
    <property type="evidence" value="ECO:0007669"/>
    <property type="project" value="InterPro"/>
</dbReference>